<dbReference type="GO" id="GO:0031267">
    <property type="term" value="F:small GTPase binding"/>
    <property type="evidence" value="ECO:0007669"/>
    <property type="project" value="TreeGrafter"/>
</dbReference>
<sequence>MALQGVVDAAVNGGLANYEVFFTGAYQETNPEIHADIVENPEKGRCRGELFEALEQQLAITTEGLQVHARKCDEATRPLHDYMMEKFATLKSEMEKLLAMK</sequence>
<accession>A0A7S1XP40</accession>
<dbReference type="InterPro" id="IPR027357">
    <property type="entry name" value="DOCKER_dom"/>
</dbReference>
<feature type="domain" description="DOCKER" evidence="2">
    <location>
        <begin position="1"/>
        <end position="101"/>
    </location>
</feature>
<gene>
    <name evidence="3" type="ORF">PPAR1163_LOCUS7479</name>
</gene>
<reference evidence="3" key="1">
    <citation type="submission" date="2021-01" db="EMBL/GenBank/DDBJ databases">
        <authorList>
            <person name="Corre E."/>
            <person name="Pelletier E."/>
            <person name="Niang G."/>
            <person name="Scheremetjew M."/>
            <person name="Finn R."/>
            <person name="Kale V."/>
            <person name="Holt S."/>
            <person name="Cochrane G."/>
            <person name="Meng A."/>
            <person name="Brown T."/>
            <person name="Cohen L."/>
        </authorList>
    </citation>
    <scope>NUCLEOTIDE SEQUENCE</scope>
    <source>
        <strain evidence="3">CCMP2877</strain>
    </source>
</reference>
<dbReference type="AlphaFoldDB" id="A0A7S1XP40"/>
<name>A0A7S1XP40_9STRA</name>
<organism evidence="3">
    <name type="scientific">Phaeomonas parva</name>
    <dbReference type="NCBI Taxonomy" id="124430"/>
    <lineage>
        <taxon>Eukaryota</taxon>
        <taxon>Sar</taxon>
        <taxon>Stramenopiles</taxon>
        <taxon>Ochrophyta</taxon>
        <taxon>Pinguiophyceae</taxon>
        <taxon>Pinguiochrysidales</taxon>
        <taxon>Pinguiochrysidaceae</taxon>
        <taxon>Phaeomonas</taxon>
    </lineage>
</organism>
<dbReference type="PANTHER" id="PTHR45653">
    <property type="entry name" value="DEDICATOR OF CYTOKINESIS"/>
    <property type="match status" value="1"/>
</dbReference>
<dbReference type="EMBL" id="HBGJ01011923">
    <property type="protein sequence ID" value="CAD9249119.1"/>
    <property type="molecule type" value="Transcribed_RNA"/>
</dbReference>
<dbReference type="InterPro" id="IPR026791">
    <property type="entry name" value="DOCK"/>
</dbReference>
<dbReference type="Pfam" id="PF20421">
    <property type="entry name" value="DHR-2_Lobe_C"/>
    <property type="match status" value="1"/>
</dbReference>
<dbReference type="InterPro" id="IPR046773">
    <property type="entry name" value="DOCKER_Lobe_C"/>
</dbReference>
<dbReference type="GO" id="GO:0007264">
    <property type="term" value="P:small GTPase-mediated signal transduction"/>
    <property type="evidence" value="ECO:0007669"/>
    <property type="project" value="InterPro"/>
</dbReference>
<dbReference type="Gene3D" id="1.20.58.740">
    <property type="match status" value="1"/>
</dbReference>
<dbReference type="PROSITE" id="PS51651">
    <property type="entry name" value="DOCKER"/>
    <property type="match status" value="1"/>
</dbReference>
<dbReference type="GO" id="GO:0005886">
    <property type="term" value="C:plasma membrane"/>
    <property type="evidence" value="ECO:0007669"/>
    <property type="project" value="TreeGrafter"/>
</dbReference>
<protein>
    <recommendedName>
        <fullName evidence="2">DOCKER domain-containing protein</fullName>
    </recommendedName>
</protein>
<evidence type="ECO:0000256" key="1">
    <source>
        <dbReference type="PROSITE-ProRule" id="PRU00984"/>
    </source>
</evidence>
<dbReference type="PANTHER" id="PTHR45653:SF10">
    <property type="entry name" value="MYOBLAST CITY, ISOFORM B"/>
    <property type="match status" value="1"/>
</dbReference>
<evidence type="ECO:0000313" key="3">
    <source>
        <dbReference type="EMBL" id="CAD9249119.1"/>
    </source>
</evidence>
<dbReference type="GO" id="GO:0005085">
    <property type="term" value="F:guanyl-nucleotide exchange factor activity"/>
    <property type="evidence" value="ECO:0007669"/>
    <property type="project" value="InterPro"/>
</dbReference>
<dbReference type="InterPro" id="IPR043162">
    <property type="entry name" value="DOCK_C_lobe_C"/>
</dbReference>
<dbReference type="GO" id="GO:0005737">
    <property type="term" value="C:cytoplasm"/>
    <property type="evidence" value="ECO:0007669"/>
    <property type="project" value="TreeGrafter"/>
</dbReference>
<comment type="similarity">
    <text evidence="1">Belongs to the DOCK family.</text>
</comment>
<proteinExistence type="inferred from homology"/>
<evidence type="ECO:0000259" key="2">
    <source>
        <dbReference type="PROSITE" id="PS51651"/>
    </source>
</evidence>